<evidence type="ECO:0000256" key="1">
    <source>
        <dbReference type="ARBA" id="ARBA00003836"/>
    </source>
</evidence>
<dbReference type="InterPro" id="IPR038881">
    <property type="entry name" value="Yae1-like"/>
</dbReference>
<dbReference type="InterPro" id="IPR019191">
    <property type="entry name" value="Essential_protein_Yae1_N"/>
</dbReference>
<accession>A0A7C8IGZ6</accession>
<dbReference type="AlphaFoldDB" id="A0A7C8IGZ6"/>
<dbReference type="OrthoDB" id="20086at2759"/>
<evidence type="ECO:0000256" key="10">
    <source>
        <dbReference type="SAM" id="MobiDB-lite"/>
    </source>
</evidence>
<gene>
    <name evidence="12" type="ORF">GQX73_g10353</name>
</gene>
<dbReference type="Pfam" id="PF09811">
    <property type="entry name" value="Yae1_N"/>
    <property type="match status" value="1"/>
</dbReference>
<dbReference type="PANTHER" id="PTHR18829:SF0">
    <property type="entry name" value="PROTEIN YAE1 HOMOLOG"/>
    <property type="match status" value="1"/>
</dbReference>
<dbReference type="PANTHER" id="PTHR18829">
    <property type="entry name" value="PROTEIN YAE1 HOMOLOG"/>
    <property type="match status" value="1"/>
</dbReference>
<proteinExistence type="inferred from homology"/>
<dbReference type="EMBL" id="WUBL01000223">
    <property type="protein sequence ID" value="KAF2963220.1"/>
    <property type="molecule type" value="Genomic_DNA"/>
</dbReference>
<evidence type="ECO:0000256" key="2">
    <source>
        <dbReference type="ARBA" id="ARBA00004123"/>
    </source>
</evidence>
<evidence type="ECO:0000256" key="9">
    <source>
        <dbReference type="ARBA" id="ARBA00023242"/>
    </source>
</evidence>
<name>A0A7C8IGZ6_9PEZI</name>
<evidence type="ECO:0000256" key="4">
    <source>
        <dbReference type="ARBA" id="ARBA00007096"/>
    </source>
</evidence>
<evidence type="ECO:0000313" key="12">
    <source>
        <dbReference type="EMBL" id="KAF2963220.1"/>
    </source>
</evidence>
<dbReference type="InParanoid" id="A0A7C8IGZ6"/>
<reference evidence="12 13" key="1">
    <citation type="submission" date="2019-12" db="EMBL/GenBank/DDBJ databases">
        <title>Draft genome sequence of the ascomycete Xylaria multiplex DSM 110363.</title>
        <authorList>
            <person name="Buettner E."/>
            <person name="Kellner H."/>
        </authorList>
    </citation>
    <scope>NUCLEOTIDE SEQUENCE [LARGE SCALE GENOMIC DNA]</scope>
    <source>
        <strain evidence="12 13">DSM 110363</strain>
    </source>
</reference>
<comment type="caution">
    <text evidence="12">The sequence shown here is derived from an EMBL/GenBank/DDBJ whole genome shotgun (WGS) entry which is preliminary data.</text>
</comment>
<evidence type="ECO:0000256" key="5">
    <source>
        <dbReference type="ARBA" id="ARBA00011427"/>
    </source>
</evidence>
<organism evidence="12 13">
    <name type="scientific">Xylaria multiplex</name>
    <dbReference type="NCBI Taxonomy" id="323545"/>
    <lineage>
        <taxon>Eukaryota</taxon>
        <taxon>Fungi</taxon>
        <taxon>Dikarya</taxon>
        <taxon>Ascomycota</taxon>
        <taxon>Pezizomycotina</taxon>
        <taxon>Sordariomycetes</taxon>
        <taxon>Xylariomycetidae</taxon>
        <taxon>Xylariales</taxon>
        <taxon>Xylariaceae</taxon>
        <taxon>Xylaria</taxon>
    </lineage>
</organism>
<protein>
    <recommendedName>
        <fullName evidence="7">Protein YAE1</fullName>
    </recommendedName>
    <alternativeName>
        <fullName evidence="6">Protein yae1</fullName>
    </alternativeName>
</protein>
<sequence length="236" mass="25581">MHLAQPPESFGDDFDSRTNILQMTSVSPNVYDPLGDVFGTEPESPIHSSGVPITHGNPDISLDTRRLQAQHNTVGYREGITAGKASSIQSGFDQGFVLGANIGIRAGQILGLLEGISAALVESDKSVRAYGLLSQATAELNPESLFTSEFWAPDGTWTYPVTAADEDSEIVYPDVADQHPILTKWSRIVCDEAERWQIDPALAILLGHKPSVQDDARPPPETSSKPEVTSRDAIEW</sequence>
<keyword evidence="8" id="KW-0963">Cytoplasm</keyword>
<feature type="domain" description="Essential protein Yae1 N-terminal" evidence="11">
    <location>
        <begin position="75"/>
        <end position="113"/>
    </location>
</feature>
<dbReference type="Proteomes" id="UP000481858">
    <property type="component" value="Unassembled WGS sequence"/>
</dbReference>
<feature type="region of interest" description="Disordered" evidence="10">
    <location>
        <begin position="209"/>
        <end position="236"/>
    </location>
</feature>
<evidence type="ECO:0000313" key="13">
    <source>
        <dbReference type="Proteomes" id="UP000481858"/>
    </source>
</evidence>
<evidence type="ECO:0000256" key="3">
    <source>
        <dbReference type="ARBA" id="ARBA00004496"/>
    </source>
</evidence>
<keyword evidence="9" id="KW-0539">Nucleus</keyword>
<keyword evidence="13" id="KW-1185">Reference proteome</keyword>
<comment type="function">
    <text evidence="1">The complex LTO1:YAE1 may function as a target specific adapter that probably recruits apo-RPLI1 to the cytosolic iron-sulfur protein assembly (CIA) complex machinery. May be required for biogenesis of the large ribosomal subunit and initiation of translation.</text>
</comment>
<evidence type="ECO:0000259" key="11">
    <source>
        <dbReference type="Pfam" id="PF09811"/>
    </source>
</evidence>
<evidence type="ECO:0000256" key="6">
    <source>
        <dbReference type="ARBA" id="ARBA00017286"/>
    </source>
</evidence>
<comment type="subcellular location">
    <subcellularLocation>
        <location evidence="3">Cytoplasm</location>
    </subcellularLocation>
    <subcellularLocation>
        <location evidence="2">Nucleus</location>
    </subcellularLocation>
</comment>
<dbReference type="GO" id="GO:0005737">
    <property type="term" value="C:cytoplasm"/>
    <property type="evidence" value="ECO:0007669"/>
    <property type="project" value="UniProtKB-SubCell"/>
</dbReference>
<comment type="similarity">
    <text evidence="4">Belongs to the YAE1 family.</text>
</comment>
<comment type="subunit">
    <text evidence="5">May form a complex with LTO1.</text>
</comment>
<evidence type="ECO:0000256" key="7">
    <source>
        <dbReference type="ARBA" id="ARBA00018400"/>
    </source>
</evidence>
<evidence type="ECO:0000256" key="8">
    <source>
        <dbReference type="ARBA" id="ARBA00022490"/>
    </source>
</evidence>
<dbReference type="GO" id="GO:0005634">
    <property type="term" value="C:nucleus"/>
    <property type="evidence" value="ECO:0007669"/>
    <property type="project" value="UniProtKB-SubCell"/>
</dbReference>